<organism evidence="3 4">
    <name type="scientific">Intoshia linei</name>
    <dbReference type="NCBI Taxonomy" id="1819745"/>
    <lineage>
        <taxon>Eukaryota</taxon>
        <taxon>Metazoa</taxon>
        <taxon>Spiralia</taxon>
        <taxon>Lophotrochozoa</taxon>
        <taxon>Mesozoa</taxon>
        <taxon>Orthonectida</taxon>
        <taxon>Rhopaluridae</taxon>
        <taxon>Intoshia</taxon>
    </lineage>
</organism>
<evidence type="ECO:0000256" key="2">
    <source>
        <dbReference type="ARBA" id="ARBA00022737"/>
    </source>
</evidence>
<reference evidence="3 4" key="1">
    <citation type="submission" date="2016-04" db="EMBL/GenBank/DDBJ databases">
        <title>The genome of Intoshia linei affirms orthonectids as highly simplified spiralians.</title>
        <authorList>
            <person name="Mikhailov K.V."/>
            <person name="Slusarev G.S."/>
            <person name="Nikitin M.A."/>
            <person name="Logacheva M.D."/>
            <person name="Penin A."/>
            <person name="Aleoshin V."/>
            <person name="Panchin Y.V."/>
        </authorList>
    </citation>
    <scope>NUCLEOTIDE SEQUENCE [LARGE SCALE GENOMIC DNA]</scope>
    <source>
        <strain evidence="3">Intl2013</strain>
        <tissue evidence="3">Whole animal</tissue>
    </source>
</reference>
<gene>
    <name evidence="3" type="ORF">A3Q56_04502</name>
</gene>
<dbReference type="Pfam" id="PF00560">
    <property type="entry name" value="LRR_1"/>
    <property type="match status" value="1"/>
</dbReference>
<accession>A0A177B0N8</accession>
<dbReference type="OrthoDB" id="660555at2759"/>
<evidence type="ECO:0000313" key="4">
    <source>
        <dbReference type="Proteomes" id="UP000078046"/>
    </source>
</evidence>
<evidence type="ECO:0000313" key="3">
    <source>
        <dbReference type="EMBL" id="OAF67786.1"/>
    </source>
</evidence>
<dbReference type="Gene3D" id="3.80.10.10">
    <property type="entry name" value="Ribonuclease Inhibitor"/>
    <property type="match status" value="1"/>
</dbReference>
<keyword evidence="1" id="KW-0433">Leucine-rich repeat</keyword>
<sequence>MKLHSLKPVKPLRTLKPLKNEISWNEKIKITIRQYEKNLKKKKLETKKNDCKCVDCSCQNYFNQFVKRNELIEKSNEIGTSNSKTTKKMYHMSVAKLKNDYYKIKKDNFKRNLRLSTSRCTYNFYPSIIIKSKEKNVLKCLVDTVFDNYMKSGEMYNNLLIESNITVKKKKLTIIDTHTDVFNEDSCKMNSNRLPQLNNTPNINAARRAFYKRLQYIHDTQLSSINCIKFEHLICHYLSIINSNSTNYWNRKSCVKNLILNFPEKDIKIPQHLVVLNYLLQIKMFISQNFHVPTNELHVKLLNYQFYKNKWGYLHDSFSTNCLKILVVNRAIFQCDVKDSFSNVELKRISQKINKIQVQILYFAPRTETKPENDKSIHSKINPINLAIFDCVYSQGHVLSVKALNIDKLPKIPIIADNLIYLNISYNHFQEIPDQIYQCKNLKYLYARNNPINKVPEKIKILKDLLVLSMPYCLIKIIHCNLGSLKLLEQLDLSYNFIDNFDIAMDKMMNLKKLDLTGNKILWYPAGLRFLPLLQTLKIDPHHKYPLLSIRPINFKKLKELELIDENKTNQLFFEK</sequence>
<keyword evidence="4" id="KW-1185">Reference proteome</keyword>
<dbReference type="PANTHER" id="PTHR46652:SF3">
    <property type="entry name" value="LEUCINE-RICH REPEAT-CONTAINING PROTEIN 9"/>
    <property type="match status" value="1"/>
</dbReference>
<dbReference type="EMBL" id="LWCA01000577">
    <property type="protein sequence ID" value="OAF67786.1"/>
    <property type="molecule type" value="Genomic_DNA"/>
</dbReference>
<evidence type="ECO:0000256" key="1">
    <source>
        <dbReference type="ARBA" id="ARBA00022614"/>
    </source>
</evidence>
<comment type="caution">
    <text evidence="3">The sequence shown here is derived from an EMBL/GenBank/DDBJ whole genome shotgun (WGS) entry which is preliminary data.</text>
</comment>
<protein>
    <recommendedName>
        <fullName evidence="5">Leucine-rich repeat protein</fullName>
    </recommendedName>
</protein>
<evidence type="ECO:0008006" key="5">
    <source>
        <dbReference type="Google" id="ProtNLM"/>
    </source>
</evidence>
<dbReference type="PROSITE" id="PS51450">
    <property type="entry name" value="LRR"/>
    <property type="match status" value="1"/>
</dbReference>
<name>A0A177B0N8_9BILA</name>
<dbReference type="AlphaFoldDB" id="A0A177B0N8"/>
<dbReference type="SUPFAM" id="SSF52058">
    <property type="entry name" value="L domain-like"/>
    <property type="match status" value="1"/>
</dbReference>
<dbReference type="InterPro" id="IPR001611">
    <property type="entry name" value="Leu-rich_rpt"/>
</dbReference>
<dbReference type="Proteomes" id="UP000078046">
    <property type="component" value="Unassembled WGS sequence"/>
</dbReference>
<dbReference type="PANTHER" id="PTHR46652">
    <property type="entry name" value="LEUCINE-RICH REPEAT AND IQ DOMAIN-CONTAINING PROTEIN 1-RELATED"/>
    <property type="match status" value="1"/>
</dbReference>
<proteinExistence type="predicted"/>
<dbReference type="InterPro" id="IPR032675">
    <property type="entry name" value="LRR_dom_sf"/>
</dbReference>
<keyword evidence="2" id="KW-0677">Repeat</keyword>
<dbReference type="InterPro" id="IPR050836">
    <property type="entry name" value="SDS22/Internalin_LRR"/>
</dbReference>